<dbReference type="GO" id="GO:0005634">
    <property type="term" value="C:nucleus"/>
    <property type="evidence" value="ECO:0007669"/>
    <property type="project" value="TreeGrafter"/>
</dbReference>
<evidence type="ECO:0000256" key="7">
    <source>
        <dbReference type="SAM" id="MobiDB-lite"/>
    </source>
</evidence>
<comment type="caution">
    <text evidence="10">The sequence shown here is derived from an EMBL/GenBank/DDBJ whole genome shotgun (WGS) entry which is preliminary data.</text>
</comment>
<evidence type="ECO:0000256" key="8">
    <source>
        <dbReference type="SAM" id="Phobius"/>
    </source>
</evidence>
<protein>
    <recommendedName>
        <fullName evidence="1">tRNA (guanine(9)-N(1))-methyltransferase</fullName>
        <ecNumber evidence="1">2.1.1.221</ecNumber>
    </recommendedName>
</protein>
<feature type="compositionally biased region" description="Basic residues" evidence="7">
    <location>
        <begin position="285"/>
        <end position="295"/>
    </location>
</feature>
<dbReference type="InterPro" id="IPR007356">
    <property type="entry name" value="tRNA_m1G_MeTrfase_euk"/>
</dbReference>
<evidence type="ECO:0000313" key="11">
    <source>
        <dbReference type="Proteomes" id="UP000028582"/>
    </source>
</evidence>
<dbReference type="Gene3D" id="3.40.1280.30">
    <property type="match status" value="1"/>
</dbReference>
<evidence type="ECO:0000259" key="9">
    <source>
        <dbReference type="PROSITE" id="PS51675"/>
    </source>
</evidence>
<evidence type="ECO:0000256" key="5">
    <source>
        <dbReference type="ARBA" id="ARBA00048434"/>
    </source>
</evidence>
<feature type="coiled-coil region" evidence="6">
    <location>
        <begin position="66"/>
        <end position="93"/>
    </location>
</feature>
<keyword evidence="2" id="KW-0489">Methyltransferase</keyword>
<evidence type="ECO:0000256" key="4">
    <source>
        <dbReference type="ARBA" id="ARBA00022691"/>
    </source>
</evidence>
<evidence type="ECO:0000256" key="2">
    <source>
        <dbReference type="ARBA" id="ARBA00022603"/>
    </source>
</evidence>
<accession>A0A080ZRK4</accession>
<keyword evidence="8" id="KW-1133">Transmembrane helix</keyword>
<keyword evidence="6" id="KW-0175">Coiled coil</keyword>
<evidence type="ECO:0000256" key="1">
    <source>
        <dbReference type="ARBA" id="ARBA00012797"/>
    </source>
</evidence>
<dbReference type="PROSITE" id="PS51675">
    <property type="entry name" value="SAM_MT_TRM10"/>
    <property type="match status" value="1"/>
</dbReference>
<gene>
    <name evidence="10" type="ORF">F444_14110</name>
</gene>
<feature type="transmembrane region" description="Helical" evidence="8">
    <location>
        <begin position="6"/>
        <end position="24"/>
    </location>
</feature>
<feature type="region of interest" description="Disordered" evidence="7">
    <location>
        <begin position="35"/>
        <end position="58"/>
    </location>
</feature>
<dbReference type="AlphaFoldDB" id="A0A080ZRK4"/>
<evidence type="ECO:0000313" key="10">
    <source>
        <dbReference type="EMBL" id="ETO69265.1"/>
    </source>
</evidence>
<dbReference type="GO" id="GO:0052905">
    <property type="term" value="F:tRNA (guanosine(9)-N1)-methyltransferase activity"/>
    <property type="evidence" value="ECO:0007669"/>
    <property type="project" value="UniProtKB-EC"/>
</dbReference>
<dbReference type="CDD" id="cd18089">
    <property type="entry name" value="SPOUT_Trm10-like"/>
    <property type="match status" value="1"/>
</dbReference>
<evidence type="ECO:0000256" key="3">
    <source>
        <dbReference type="ARBA" id="ARBA00022679"/>
    </source>
</evidence>
<dbReference type="InterPro" id="IPR038459">
    <property type="entry name" value="MT_TRM10-typ_sf"/>
</dbReference>
<name>A0A080ZRK4_PHYNI</name>
<dbReference type="GO" id="GO:0000049">
    <property type="term" value="F:tRNA binding"/>
    <property type="evidence" value="ECO:0007669"/>
    <property type="project" value="TreeGrafter"/>
</dbReference>
<dbReference type="EC" id="2.1.1.221" evidence="1"/>
<dbReference type="PANTHER" id="PTHR13563:SF13">
    <property type="entry name" value="TRNA METHYLTRANSFERASE 10 HOMOLOG A"/>
    <property type="match status" value="1"/>
</dbReference>
<keyword evidence="8" id="KW-0472">Membrane</keyword>
<proteinExistence type="predicted"/>
<dbReference type="PANTHER" id="PTHR13563">
    <property type="entry name" value="TRNA (GUANINE-9-) METHYLTRANSFERASE"/>
    <property type="match status" value="1"/>
</dbReference>
<feature type="region of interest" description="Disordered" evidence="7">
    <location>
        <begin position="285"/>
        <end position="305"/>
    </location>
</feature>
<feature type="compositionally biased region" description="Basic and acidic residues" evidence="7">
    <location>
        <begin position="296"/>
        <end position="305"/>
    </location>
</feature>
<reference evidence="10 11" key="1">
    <citation type="submission" date="2013-11" db="EMBL/GenBank/DDBJ databases">
        <title>The Genome Sequence of Phytophthora parasitica P1976.</title>
        <authorList>
            <consortium name="The Broad Institute Genomics Platform"/>
            <person name="Russ C."/>
            <person name="Tyler B."/>
            <person name="Panabieres F."/>
            <person name="Shan W."/>
            <person name="Tripathy S."/>
            <person name="Grunwald N."/>
            <person name="Machado M."/>
            <person name="Johnson C.S."/>
            <person name="Walker B."/>
            <person name="Young S."/>
            <person name="Zeng Q."/>
            <person name="Gargeya S."/>
            <person name="Fitzgerald M."/>
            <person name="Haas B."/>
            <person name="Abouelleil A."/>
            <person name="Allen A.W."/>
            <person name="Alvarado L."/>
            <person name="Arachchi H.M."/>
            <person name="Berlin A.M."/>
            <person name="Chapman S.B."/>
            <person name="Gainer-Dewar J."/>
            <person name="Goldberg J."/>
            <person name="Griggs A."/>
            <person name="Gujja S."/>
            <person name="Hansen M."/>
            <person name="Howarth C."/>
            <person name="Imamovic A."/>
            <person name="Ireland A."/>
            <person name="Larimer J."/>
            <person name="McCowan C."/>
            <person name="Murphy C."/>
            <person name="Pearson M."/>
            <person name="Poon T.W."/>
            <person name="Priest M."/>
            <person name="Roberts A."/>
            <person name="Saif S."/>
            <person name="Shea T."/>
            <person name="Sisk P."/>
            <person name="Sykes S."/>
            <person name="Wortman J."/>
            <person name="Nusbaum C."/>
            <person name="Birren B."/>
        </authorList>
    </citation>
    <scope>NUCLEOTIDE SEQUENCE [LARGE SCALE GENOMIC DNA]</scope>
    <source>
        <strain evidence="10 11">P1976</strain>
    </source>
</reference>
<sequence>MRLSNVAVGIVVVSTCWALGLYGSRHGLQYFSKREKTTKQSRREMMRSNRRGRKDERLKVKKQERSRALAVERENMTEEQKNEQRERIRMQRVEQFQKLEEAQSSGIRVVVDLAFAADQTTRERHSIFKQLGCVYGYLKTCQLDRLISLHLASCTPELAVIFTQHGVPSWKMGRHEEPLEHLYDSDKLVYLSPDSDNVLEQLDPAYAYVVGGIVDRSVRKGETKTKAATRGIRTARLPLQEHYEQLGTRVRTHIMNLDSVLIVLNEVANHGDWGRAFERAVPTRITRKKESKKKKDQNSAEKEAS</sequence>
<keyword evidence="3" id="KW-0808">Transferase</keyword>
<dbReference type="GO" id="GO:0002939">
    <property type="term" value="P:tRNA N1-guanine methylation"/>
    <property type="evidence" value="ECO:0007669"/>
    <property type="project" value="TreeGrafter"/>
</dbReference>
<keyword evidence="8" id="KW-0812">Transmembrane</keyword>
<dbReference type="Proteomes" id="UP000028582">
    <property type="component" value="Unassembled WGS sequence"/>
</dbReference>
<feature type="domain" description="SAM-dependent MTase TRM10-type" evidence="9">
    <location>
        <begin position="95"/>
        <end position="288"/>
    </location>
</feature>
<dbReference type="EMBL" id="ANJA01002568">
    <property type="protein sequence ID" value="ETO69265.1"/>
    <property type="molecule type" value="Genomic_DNA"/>
</dbReference>
<dbReference type="InterPro" id="IPR028564">
    <property type="entry name" value="MT_TRM10-typ"/>
</dbReference>
<evidence type="ECO:0000256" key="6">
    <source>
        <dbReference type="SAM" id="Coils"/>
    </source>
</evidence>
<dbReference type="OrthoDB" id="278300at2759"/>
<organism evidence="10 11">
    <name type="scientific">Phytophthora nicotianae P1976</name>
    <dbReference type="NCBI Taxonomy" id="1317066"/>
    <lineage>
        <taxon>Eukaryota</taxon>
        <taxon>Sar</taxon>
        <taxon>Stramenopiles</taxon>
        <taxon>Oomycota</taxon>
        <taxon>Peronosporomycetes</taxon>
        <taxon>Peronosporales</taxon>
        <taxon>Peronosporaceae</taxon>
        <taxon>Phytophthora</taxon>
    </lineage>
</organism>
<keyword evidence="4" id="KW-0949">S-adenosyl-L-methionine</keyword>
<comment type="catalytic activity">
    <reaction evidence="5">
        <text>guanosine(9) in tRNA + S-adenosyl-L-methionine = N(1)-methylguanosine(9) in tRNA + S-adenosyl-L-homocysteine + H(+)</text>
        <dbReference type="Rhea" id="RHEA:43156"/>
        <dbReference type="Rhea" id="RHEA-COMP:10367"/>
        <dbReference type="Rhea" id="RHEA-COMP:10368"/>
        <dbReference type="ChEBI" id="CHEBI:15378"/>
        <dbReference type="ChEBI" id="CHEBI:57856"/>
        <dbReference type="ChEBI" id="CHEBI:59789"/>
        <dbReference type="ChEBI" id="CHEBI:73542"/>
        <dbReference type="ChEBI" id="CHEBI:74269"/>
        <dbReference type="EC" id="2.1.1.221"/>
    </reaction>
</comment>